<proteinExistence type="predicted"/>
<accession>A0ABQ3VLT9</accession>
<reference evidence="1 2" key="1">
    <citation type="journal article" date="2021" name="Int. J. Syst. Evol. Microbiol.">
        <title>Reticulibacter mediterranei gen. nov., sp. nov., within the new family Reticulibacteraceae fam. nov., and Ktedonospora formicarum gen. nov., sp. nov., Ktedonobacter robiniae sp. nov., Dictyobacter formicarum sp. nov. and Dictyobacter arantiisoli sp. nov., belonging to the class Ktedonobacteria.</title>
        <authorList>
            <person name="Yabe S."/>
            <person name="Zheng Y."/>
            <person name="Wang C.M."/>
            <person name="Sakai Y."/>
            <person name="Abe K."/>
            <person name="Yokota A."/>
            <person name="Donadio S."/>
            <person name="Cavaletti L."/>
            <person name="Monciardini P."/>
        </authorList>
    </citation>
    <scope>NUCLEOTIDE SEQUENCE [LARGE SCALE GENOMIC DNA]</scope>
    <source>
        <strain evidence="1 2">SOSP1-9</strain>
    </source>
</reference>
<comment type="caution">
    <text evidence="1">The sequence shown here is derived from an EMBL/GenBank/DDBJ whole genome shotgun (WGS) entry which is preliminary data.</text>
</comment>
<evidence type="ECO:0000313" key="1">
    <source>
        <dbReference type="EMBL" id="GHO86674.1"/>
    </source>
</evidence>
<name>A0ABQ3VLT9_9CHLR</name>
<sequence length="230" mass="27310">MFSKESERFNKKMGINYSYELYFPKDKVWDVLNKLVKMEMRFPLHPAQGQTTLWLPDGEKMVVPFSSHLKTDPIYYTHETVKIFLDASFWLYVEESERKQFLQDGWCINDQGYIDLGNMDLTIDFKTDIGQPFVQFSFVAVTDGMSFLFELSLSIRRAFETFLIEHKGICGIIDREDYQDAILWWANNQMCFEFIPGSCPEPDAEEESLIEHFDLWCSRRFDERVRSYLK</sequence>
<dbReference type="Proteomes" id="UP000635565">
    <property type="component" value="Unassembled WGS sequence"/>
</dbReference>
<keyword evidence="2" id="KW-1185">Reference proteome</keyword>
<gene>
    <name evidence="1" type="ORF">KSZ_46800</name>
</gene>
<evidence type="ECO:0000313" key="2">
    <source>
        <dbReference type="Proteomes" id="UP000635565"/>
    </source>
</evidence>
<protein>
    <submittedName>
        <fullName evidence="1">Uncharacterized protein</fullName>
    </submittedName>
</protein>
<dbReference type="EMBL" id="BNJJ01000013">
    <property type="protein sequence ID" value="GHO86674.1"/>
    <property type="molecule type" value="Genomic_DNA"/>
</dbReference>
<organism evidence="1 2">
    <name type="scientific">Dictyobacter formicarum</name>
    <dbReference type="NCBI Taxonomy" id="2778368"/>
    <lineage>
        <taxon>Bacteria</taxon>
        <taxon>Bacillati</taxon>
        <taxon>Chloroflexota</taxon>
        <taxon>Ktedonobacteria</taxon>
        <taxon>Ktedonobacterales</taxon>
        <taxon>Dictyobacteraceae</taxon>
        <taxon>Dictyobacter</taxon>
    </lineage>
</organism>